<feature type="domain" description="Potassium channel" evidence="10">
    <location>
        <begin position="12"/>
        <end position="84"/>
    </location>
</feature>
<evidence type="ECO:0000256" key="9">
    <source>
        <dbReference type="SAM" id="Phobius"/>
    </source>
</evidence>
<evidence type="ECO:0000256" key="7">
    <source>
        <dbReference type="ARBA" id="ARBA00023303"/>
    </source>
</evidence>
<keyword evidence="12" id="KW-1185">Reference proteome</keyword>
<dbReference type="AlphaFoldDB" id="A0A238JLV7"/>
<dbReference type="Gene3D" id="1.10.287.70">
    <property type="match status" value="1"/>
</dbReference>
<gene>
    <name evidence="11" type="ORF">OCA8868_00219</name>
</gene>
<feature type="transmembrane region" description="Helical" evidence="9">
    <location>
        <begin position="6"/>
        <end position="24"/>
    </location>
</feature>
<evidence type="ECO:0000256" key="5">
    <source>
        <dbReference type="ARBA" id="ARBA00023065"/>
    </source>
</evidence>
<evidence type="ECO:0000256" key="3">
    <source>
        <dbReference type="ARBA" id="ARBA00022692"/>
    </source>
</evidence>
<keyword evidence="2" id="KW-0813">Transport</keyword>
<evidence type="ECO:0000256" key="1">
    <source>
        <dbReference type="ARBA" id="ARBA00004141"/>
    </source>
</evidence>
<evidence type="ECO:0000256" key="6">
    <source>
        <dbReference type="ARBA" id="ARBA00023136"/>
    </source>
</evidence>
<dbReference type="PANTHER" id="PTHR11003">
    <property type="entry name" value="POTASSIUM CHANNEL, SUBFAMILY K"/>
    <property type="match status" value="1"/>
</dbReference>
<feature type="coiled-coil region" evidence="8">
    <location>
        <begin position="86"/>
        <end position="115"/>
    </location>
</feature>
<evidence type="ECO:0000256" key="8">
    <source>
        <dbReference type="SAM" id="Coils"/>
    </source>
</evidence>
<proteinExistence type="predicted"/>
<evidence type="ECO:0000313" key="12">
    <source>
        <dbReference type="Proteomes" id="UP000203464"/>
    </source>
</evidence>
<dbReference type="GO" id="GO:0030322">
    <property type="term" value="P:stabilization of membrane potential"/>
    <property type="evidence" value="ECO:0007669"/>
    <property type="project" value="TreeGrafter"/>
</dbReference>
<dbReference type="GO" id="GO:0005886">
    <property type="term" value="C:plasma membrane"/>
    <property type="evidence" value="ECO:0007669"/>
    <property type="project" value="TreeGrafter"/>
</dbReference>
<keyword evidence="7 11" id="KW-0407">Ion channel</keyword>
<keyword evidence="8" id="KW-0175">Coiled coil</keyword>
<evidence type="ECO:0000259" key="10">
    <source>
        <dbReference type="Pfam" id="PF07885"/>
    </source>
</evidence>
<dbReference type="GO" id="GO:0022841">
    <property type="term" value="F:potassium ion leak channel activity"/>
    <property type="evidence" value="ECO:0007669"/>
    <property type="project" value="TreeGrafter"/>
</dbReference>
<sequence length="119" mass="12921">MSREIILYLFGTLVTIVAGGTVFFHFVEGWSWLDSYFFTVVTLSTVGYGSLVPVTAVGKIGTTVLIFFGLIVVAAVIQQIGSFTLKNRIKAREALLEARHRAAEAEKRANAALEKGPDA</sequence>
<name>A0A238JLV7_9RHOB</name>
<dbReference type="Proteomes" id="UP000203464">
    <property type="component" value="Unassembled WGS sequence"/>
</dbReference>
<dbReference type="RefSeq" id="WP_093994711.1">
    <property type="nucleotide sequence ID" value="NZ_FXYD01000001.1"/>
</dbReference>
<keyword evidence="3 9" id="KW-0812">Transmembrane</keyword>
<accession>A0A238JLV7</accession>
<dbReference type="GO" id="GO:0015271">
    <property type="term" value="F:outward rectifier potassium channel activity"/>
    <property type="evidence" value="ECO:0007669"/>
    <property type="project" value="TreeGrafter"/>
</dbReference>
<feature type="transmembrane region" description="Helical" evidence="9">
    <location>
        <begin position="64"/>
        <end position="85"/>
    </location>
</feature>
<dbReference type="InterPro" id="IPR013099">
    <property type="entry name" value="K_chnl_dom"/>
</dbReference>
<dbReference type="SUPFAM" id="SSF81324">
    <property type="entry name" value="Voltage-gated potassium channels"/>
    <property type="match status" value="1"/>
</dbReference>
<organism evidence="11 12">
    <name type="scientific">Octadecabacter ascidiaceicola</name>
    <dbReference type="NCBI Taxonomy" id="1655543"/>
    <lineage>
        <taxon>Bacteria</taxon>
        <taxon>Pseudomonadati</taxon>
        <taxon>Pseudomonadota</taxon>
        <taxon>Alphaproteobacteria</taxon>
        <taxon>Rhodobacterales</taxon>
        <taxon>Roseobacteraceae</taxon>
        <taxon>Octadecabacter</taxon>
    </lineage>
</organism>
<keyword evidence="4 9" id="KW-1133">Transmembrane helix</keyword>
<evidence type="ECO:0000256" key="4">
    <source>
        <dbReference type="ARBA" id="ARBA00022989"/>
    </source>
</evidence>
<protein>
    <submittedName>
        <fullName evidence="11">Voltage-gated potassium channel</fullName>
    </submittedName>
</protein>
<keyword evidence="6 9" id="KW-0472">Membrane</keyword>
<evidence type="ECO:0000313" key="11">
    <source>
        <dbReference type="EMBL" id="SMX31157.1"/>
    </source>
</evidence>
<dbReference type="InterPro" id="IPR003280">
    <property type="entry name" value="2pore_dom_K_chnl"/>
</dbReference>
<dbReference type="PANTHER" id="PTHR11003:SF291">
    <property type="entry name" value="IP11374P"/>
    <property type="match status" value="1"/>
</dbReference>
<evidence type="ECO:0000256" key="2">
    <source>
        <dbReference type="ARBA" id="ARBA00022448"/>
    </source>
</evidence>
<keyword evidence="5" id="KW-0406">Ion transport</keyword>
<dbReference type="Pfam" id="PF07885">
    <property type="entry name" value="Ion_trans_2"/>
    <property type="match status" value="1"/>
</dbReference>
<reference evidence="12" key="1">
    <citation type="submission" date="2017-05" db="EMBL/GenBank/DDBJ databases">
        <authorList>
            <person name="Rodrigo-Torres L."/>
            <person name="Arahal R. D."/>
            <person name="Lucena T."/>
        </authorList>
    </citation>
    <scope>NUCLEOTIDE SEQUENCE [LARGE SCALE GENOMIC DNA]</scope>
    <source>
        <strain evidence="12">CECT 8868</strain>
    </source>
</reference>
<dbReference type="EMBL" id="FXYD01000001">
    <property type="protein sequence ID" value="SMX31157.1"/>
    <property type="molecule type" value="Genomic_DNA"/>
</dbReference>
<dbReference type="OrthoDB" id="9799090at2"/>
<comment type="subcellular location">
    <subcellularLocation>
        <location evidence="1">Membrane</location>
        <topology evidence="1">Multi-pass membrane protein</topology>
    </subcellularLocation>
</comment>